<evidence type="ECO:0000313" key="9">
    <source>
        <dbReference type="EMBL" id="GFH25814.1"/>
    </source>
</evidence>
<comment type="caution">
    <text evidence="9">The sequence shown here is derived from an EMBL/GenBank/DDBJ whole genome shotgun (WGS) entry which is preliminary data.</text>
</comment>
<dbReference type="InterPro" id="IPR019821">
    <property type="entry name" value="Kinesin_motor_CS"/>
</dbReference>
<keyword evidence="10" id="KW-1185">Reference proteome</keyword>
<dbReference type="PROSITE" id="PS00411">
    <property type="entry name" value="KINESIN_MOTOR_1"/>
    <property type="match status" value="1"/>
</dbReference>
<evidence type="ECO:0000259" key="8">
    <source>
        <dbReference type="PROSITE" id="PS50067"/>
    </source>
</evidence>
<dbReference type="InterPro" id="IPR036961">
    <property type="entry name" value="Kinesin_motor_dom_sf"/>
</dbReference>
<name>A0A6A0A259_HAELA</name>
<evidence type="ECO:0000256" key="2">
    <source>
        <dbReference type="ARBA" id="ARBA00022490"/>
    </source>
</evidence>
<dbReference type="PRINTS" id="PR00380">
    <property type="entry name" value="KINESINHEAVY"/>
</dbReference>
<dbReference type="Pfam" id="PF00225">
    <property type="entry name" value="Kinesin"/>
    <property type="match status" value="1"/>
</dbReference>
<dbReference type="AlphaFoldDB" id="A0A6A0A259"/>
<reference evidence="9 10" key="1">
    <citation type="submission" date="2020-02" db="EMBL/GenBank/DDBJ databases">
        <title>Draft genome sequence of Haematococcus lacustris strain NIES-144.</title>
        <authorList>
            <person name="Morimoto D."/>
            <person name="Nakagawa S."/>
            <person name="Yoshida T."/>
            <person name="Sawayama S."/>
        </authorList>
    </citation>
    <scope>NUCLEOTIDE SEQUENCE [LARGE SCALE GENOMIC DNA]</scope>
    <source>
        <strain evidence="9 10">NIES-144</strain>
    </source>
</reference>
<dbReference type="SUPFAM" id="SSF52540">
    <property type="entry name" value="P-loop containing nucleoside triphosphate hydrolases"/>
    <property type="match status" value="1"/>
</dbReference>
<keyword evidence="3" id="KW-0547">Nucleotide-binding</keyword>
<dbReference type="InterPro" id="IPR027417">
    <property type="entry name" value="P-loop_NTPase"/>
</dbReference>
<dbReference type="PANTHER" id="PTHR47969">
    <property type="entry name" value="CHROMOSOME-ASSOCIATED KINESIN KIF4A-RELATED"/>
    <property type="match status" value="1"/>
</dbReference>
<dbReference type="GO" id="GO:0051231">
    <property type="term" value="P:spindle elongation"/>
    <property type="evidence" value="ECO:0007669"/>
    <property type="project" value="TreeGrafter"/>
</dbReference>
<evidence type="ECO:0000313" key="10">
    <source>
        <dbReference type="Proteomes" id="UP000485058"/>
    </source>
</evidence>
<gene>
    <name evidence="9" type="ORF">HaLaN_23844</name>
</gene>
<dbReference type="PROSITE" id="PS50067">
    <property type="entry name" value="KINESIN_MOTOR_2"/>
    <property type="match status" value="1"/>
</dbReference>
<evidence type="ECO:0000256" key="1">
    <source>
        <dbReference type="ARBA" id="ARBA00004496"/>
    </source>
</evidence>
<comment type="subcellular location">
    <subcellularLocation>
        <location evidence="1">Cytoplasm</location>
    </subcellularLocation>
</comment>
<dbReference type="GO" id="GO:0007052">
    <property type="term" value="P:mitotic spindle organization"/>
    <property type="evidence" value="ECO:0007669"/>
    <property type="project" value="TreeGrafter"/>
</dbReference>
<comment type="similarity">
    <text evidence="7">Belongs to the TRAFAC class myosin-kinesin ATPase superfamily. Kinesin family.</text>
</comment>
<dbReference type="Proteomes" id="UP000485058">
    <property type="component" value="Unassembled WGS sequence"/>
</dbReference>
<evidence type="ECO:0000256" key="7">
    <source>
        <dbReference type="PROSITE-ProRule" id="PRU00283"/>
    </source>
</evidence>
<accession>A0A6A0A259</accession>
<dbReference type="SMART" id="SM00129">
    <property type="entry name" value="KISc"/>
    <property type="match status" value="1"/>
</dbReference>
<comment type="caution">
    <text evidence="7">Lacks conserved residue(s) required for the propagation of feature annotation.</text>
</comment>
<evidence type="ECO:0000256" key="4">
    <source>
        <dbReference type="ARBA" id="ARBA00022840"/>
    </source>
</evidence>
<evidence type="ECO:0000256" key="5">
    <source>
        <dbReference type="ARBA" id="ARBA00023054"/>
    </source>
</evidence>
<evidence type="ECO:0000256" key="6">
    <source>
        <dbReference type="ARBA" id="ARBA00023175"/>
    </source>
</evidence>
<sequence>MSTVERGRYGRLVLVDLAGSERLKDTGSTGREAVRETGSINKSLFTLGQVLAALAQRSGSARGGTLQHVPYRDSKLTQLLWDGLRGGGRALMLACLGPLRGHAEEALSTLHFAAMAQRIKSRPVILLDPQALC</sequence>
<dbReference type="EMBL" id="BLLF01002927">
    <property type="protein sequence ID" value="GFH25814.1"/>
    <property type="molecule type" value="Genomic_DNA"/>
</dbReference>
<dbReference type="GO" id="GO:0007018">
    <property type="term" value="P:microtubule-based movement"/>
    <property type="evidence" value="ECO:0007669"/>
    <property type="project" value="InterPro"/>
</dbReference>
<dbReference type="GO" id="GO:0005875">
    <property type="term" value="C:microtubule associated complex"/>
    <property type="evidence" value="ECO:0007669"/>
    <property type="project" value="TreeGrafter"/>
</dbReference>
<dbReference type="InterPro" id="IPR001752">
    <property type="entry name" value="Kinesin_motor_dom"/>
</dbReference>
<dbReference type="Gene3D" id="3.40.850.10">
    <property type="entry name" value="Kinesin motor domain"/>
    <property type="match status" value="1"/>
</dbReference>
<dbReference type="InterPro" id="IPR027640">
    <property type="entry name" value="Kinesin-like_fam"/>
</dbReference>
<organism evidence="9 10">
    <name type="scientific">Haematococcus lacustris</name>
    <name type="common">Green alga</name>
    <name type="synonym">Haematococcus pluvialis</name>
    <dbReference type="NCBI Taxonomy" id="44745"/>
    <lineage>
        <taxon>Eukaryota</taxon>
        <taxon>Viridiplantae</taxon>
        <taxon>Chlorophyta</taxon>
        <taxon>core chlorophytes</taxon>
        <taxon>Chlorophyceae</taxon>
        <taxon>CS clade</taxon>
        <taxon>Chlamydomonadales</taxon>
        <taxon>Haematococcaceae</taxon>
        <taxon>Haematococcus</taxon>
    </lineage>
</organism>
<dbReference type="PANTHER" id="PTHR47969:SF15">
    <property type="entry name" value="CHROMOSOME-ASSOCIATED KINESIN KIF4A-RELATED"/>
    <property type="match status" value="1"/>
</dbReference>
<dbReference type="GO" id="GO:0003777">
    <property type="term" value="F:microtubule motor activity"/>
    <property type="evidence" value="ECO:0007669"/>
    <property type="project" value="InterPro"/>
</dbReference>
<dbReference type="GO" id="GO:0005524">
    <property type="term" value="F:ATP binding"/>
    <property type="evidence" value="ECO:0007669"/>
    <property type="project" value="UniProtKB-KW"/>
</dbReference>
<dbReference type="GO" id="GO:0005737">
    <property type="term" value="C:cytoplasm"/>
    <property type="evidence" value="ECO:0007669"/>
    <property type="project" value="UniProtKB-SubCell"/>
</dbReference>
<protein>
    <submittedName>
        <fullName evidence="9">Kinesin-like protein</fullName>
    </submittedName>
</protein>
<keyword evidence="5" id="KW-0175">Coiled coil</keyword>
<keyword evidence="4" id="KW-0067">ATP-binding</keyword>
<dbReference type="GO" id="GO:0008017">
    <property type="term" value="F:microtubule binding"/>
    <property type="evidence" value="ECO:0007669"/>
    <property type="project" value="InterPro"/>
</dbReference>
<feature type="domain" description="Kinesin motor" evidence="8">
    <location>
        <begin position="1"/>
        <end position="119"/>
    </location>
</feature>
<keyword evidence="6" id="KW-0505">Motor protein</keyword>
<keyword evidence="2" id="KW-0963">Cytoplasm</keyword>
<proteinExistence type="inferred from homology"/>
<evidence type="ECO:0000256" key="3">
    <source>
        <dbReference type="ARBA" id="ARBA00022741"/>
    </source>
</evidence>